<proteinExistence type="predicted"/>
<dbReference type="STRING" id="683960.A0A1E3NUQ0"/>
<accession>A0A1E3NUQ0</accession>
<protein>
    <submittedName>
        <fullName evidence="2">Uncharacterized protein</fullName>
    </submittedName>
</protein>
<reference evidence="2 3" key="1">
    <citation type="journal article" date="2016" name="Proc. Natl. Acad. Sci. U.S.A.">
        <title>Comparative genomics of biotechnologically important yeasts.</title>
        <authorList>
            <person name="Riley R."/>
            <person name="Haridas S."/>
            <person name="Wolfe K.H."/>
            <person name="Lopes M.R."/>
            <person name="Hittinger C.T."/>
            <person name="Goeker M."/>
            <person name="Salamov A.A."/>
            <person name="Wisecaver J.H."/>
            <person name="Long T.M."/>
            <person name="Calvey C.H."/>
            <person name="Aerts A.L."/>
            <person name="Barry K.W."/>
            <person name="Choi C."/>
            <person name="Clum A."/>
            <person name="Coughlan A.Y."/>
            <person name="Deshpande S."/>
            <person name="Douglass A.P."/>
            <person name="Hanson S.J."/>
            <person name="Klenk H.-P."/>
            <person name="LaButti K.M."/>
            <person name="Lapidus A."/>
            <person name="Lindquist E.A."/>
            <person name="Lipzen A.M."/>
            <person name="Meier-Kolthoff J.P."/>
            <person name="Ohm R.A."/>
            <person name="Otillar R.P."/>
            <person name="Pangilinan J.L."/>
            <person name="Peng Y."/>
            <person name="Rokas A."/>
            <person name="Rosa C.A."/>
            <person name="Scheuner C."/>
            <person name="Sibirny A.A."/>
            <person name="Slot J.C."/>
            <person name="Stielow J.B."/>
            <person name="Sun H."/>
            <person name="Kurtzman C.P."/>
            <person name="Blackwell M."/>
            <person name="Grigoriev I.V."/>
            <person name="Jeffries T.W."/>
        </authorList>
    </citation>
    <scope>NUCLEOTIDE SEQUENCE [LARGE SCALE GENOMIC DNA]</scope>
    <source>
        <strain evidence="3">ATCC 58044 / CBS 1984 / NCYC 433 / NRRL Y-366-8</strain>
    </source>
</reference>
<feature type="region of interest" description="Disordered" evidence="1">
    <location>
        <begin position="229"/>
        <end position="268"/>
    </location>
</feature>
<feature type="compositionally biased region" description="Low complexity" evidence="1">
    <location>
        <begin position="229"/>
        <end position="249"/>
    </location>
</feature>
<evidence type="ECO:0000256" key="1">
    <source>
        <dbReference type="SAM" id="MobiDB-lite"/>
    </source>
</evidence>
<evidence type="ECO:0000313" key="2">
    <source>
        <dbReference type="EMBL" id="ODQ56856.1"/>
    </source>
</evidence>
<keyword evidence="3" id="KW-1185">Reference proteome</keyword>
<dbReference type="OrthoDB" id="3979912at2759"/>
<organism evidence="2 3">
    <name type="scientific">Wickerhamomyces anomalus (strain ATCC 58044 / CBS 1984 / NCYC 433 / NRRL Y-366-8)</name>
    <name type="common">Yeast</name>
    <name type="synonym">Hansenula anomala</name>
    <dbReference type="NCBI Taxonomy" id="683960"/>
    <lineage>
        <taxon>Eukaryota</taxon>
        <taxon>Fungi</taxon>
        <taxon>Dikarya</taxon>
        <taxon>Ascomycota</taxon>
        <taxon>Saccharomycotina</taxon>
        <taxon>Saccharomycetes</taxon>
        <taxon>Phaffomycetales</taxon>
        <taxon>Wickerhamomycetaceae</taxon>
        <taxon>Wickerhamomyces</taxon>
    </lineage>
</organism>
<dbReference type="AlphaFoldDB" id="A0A1E3NUQ0"/>
<dbReference type="GeneID" id="30203277"/>
<sequence>MLLNKFPLHLQLNTSFKDEDIVMKDPLGTPIGTPTGVQTPTDQVNFNNLQWFNEQGGGAPNPPRYGRTASTSSIASSVSNFSTNNNNNDFSYSNFASHYKLTDLFEKLLMDTYLNYQMNPTITPFNENNPPYGVINKVSKEALQKAMDDNIEVGIEINNYSLTIIRQKLLQICHQNTVSTPTGSRQNSFQGALNLQSKFNNIPSGFSTPNNISTTPMNEYFNFEVPPQQQLQQPAQFSQQPAQQLQPSFDTYAPPPPQNRLERSDSNASCGSGVIIPDLFNATSNRKRESLRLKRSGNKITYN</sequence>
<dbReference type="EMBL" id="KV454215">
    <property type="protein sequence ID" value="ODQ56856.1"/>
    <property type="molecule type" value="Genomic_DNA"/>
</dbReference>
<dbReference type="Proteomes" id="UP000094112">
    <property type="component" value="Unassembled WGS sequence"/>
</dbReference>
<dbReference type="RefSeq" id="XP_019036063.1">
    <property type="nucleotide sequence ID" value="XM_019186031.1"/>
</dbReference>
<evidence type="ECO:0000313" key="3">
    <source>
        <dbReference type="Proteomes" id="UP000094112"/>
    </source>
</evidence>
<name>A0A1E3NUQ0_WICAA</name>
<gene>
    <name evidence="2" type="ORF">WICANDRAFT_86281</name>
</gene>